<sequence length="888" mass="94334">MALLRSVMAAVAMTLLPLSHAWNIELPPCTQPFKPFVYSGCFQEGKDSNTLMFRSSLDTANMTVEKCMAECKGNGFRYAGLEYYGVCFCGATVDGAQVDESKCSFPCSGDKTQKCGGDKTLSIWQDPTFPNAEGITVDSYKSLGCYTDDSSKGRTLSYPMDLGAVACTPKTCLAACEKRGFPFAGIEYGNECYCGVVLANDTAKVDGSQCDIPCPDDSSIKCGGRSRMSLWIATDLWSLEPCVPPPPGLTTTIPSVMTTTTKPMETATTSSIDTTTTSSISTTTKLVDTTTPWVDTTTKPADTTTSDCDETTSTSSQPVTTTTQPAGTTTKPADTITSDCETTSTSSQPIATTKPADTTTSDCDETTPASSQPVTTTGPADTTTQPAGTMTKPSDTTTTTPWVDTTTKPADTTTSDCDETTSTSSQPITTTKPADTTTSDCDETTSASSQPVTTTTQPAGTTTKPADTTTSDCDETTSASSQPVTTTKPADTTTQPAGTATNSVGTTTKPADTTTSDCDETTSASSQPATTTKPADTTSLPAETTTQKPTTTTDHIPNTTTDLCTATVTVPAKCEWQCGNWCGPALPSWQDANGCHVAKKTCWKQISSCFKTAGWPGSLECFKFQAWCHHLDSYCEDSCHGKACSKSKCWNDYHKGGGSPPANPPVTTTSVYDCATTSAPAPTTTKPAPTCPPEQMNFCTQPTNDKYGYGPGKPVGGIALPIVGCNDVKDDFHEKPYKFYREANSRDCPGFQWSRWPSVCSSACKEQYDHCVATYSKGCDTFGWRSEFHKRAEESRGELSKRNLGWGWGFGGWGSGSQGGSEHKTCAVAGGLIGSWLGLLGSDSVHCWGFGGNKPDWATARCKAQYQDCIDANRWVKPKQTCNEWRGC</sequence>
<dbReference type="GO" id="GO:0005886">
    <property type="term" value="C:plasma membrane"/>
    <property type="evidence" value="ECO:0007669"/>
    <property type="project" value="TreeGrafter"/>
</dbReference>
<comment type="caution">
    <text evidence="10">The sequence shown here is derived from an EMBL/GenBank/DDBJ whole genome shotgun (WGS) entry which is preliminary data.</text>
</comment>
<dbReference type="OrthoDB" id="2019572at2759"/>
<evidence type="ECO:0000256" key="7">
    <source>
        <dbReference type="SAM" id="MobiDB-lite"/>
    </source>
</evidence>
<feature type="compositionally biased region" description="Low complexity" evidence="7">
    <location>
        <begin position="544"/>
        <end position="554"/>
    </location>
</feature>
<name>A0A9P7NCJ4_9HYPO</name>
<evidence type="ECO:0000256" key="2">
    <source>
        <dbReference type="ARBA" id="ARBA00022692"/>
    </source>
</evidence>
<dbReference type="Proteomes" id="UP000748025">
    <property type="component" value="Unassembled WGS sequence"/>
</dbReference>
<dbReference type="PROSITE" id="PS51212">
    <property type="entry name" value="WSC"/>
    <property type="match status" value="2"/>
</dbReference>
<evidence type="ECO:0000313" key="11">
    <source>
        <dbReference type="Proteomes" id="UP000748025"/>
    </source>
</evidence>
<dbReference type="InterPro" id="IPR051836">
    <property type="entry name" value="Kremen_rcpt"/>
</dbReference>
<comment type="subcellular location">
    <subcellularLocation>
        <location evidence="1">Membrane</location>
        <topology evidence="1">Single-pass membrane protein</topology>
    </subcellularLocation>
</comment>
<organism evidence="10 11">
    <name type="scientific">Claviceps pusilla</name>
    <dbReference type="NCBI Taxonomy" id="123648"/>
    <lineage>
        <taxon>Eukaryota</taxon>
        <taxon>Fungi</taxon>
        <taxon>Dikarya</taxon>
        <taxon>Ascomycota</taxon>
        <taxon>Pezizomycotina</taxon>
        <taxon>Sordariomycetes</taxon>
        <taxon>Hypocreomycetidae</taxon>
        <taxon>Hypocreales</taxon>
        <taxon>Clavicipitaceae</taxon>
        <taxon>Claviceps</taxon>
    </lineage>
</organism>
<feature type="domain" description="WSC" evidence="9">
    <location>
        <begin position="35"/>
        <end position="127"/>
    </location>
</feature>
<accession>A0A9P7NCJ4</accession>
<protein>
    <recommendedName>
        <fullName evidence="9">WSC domain-containing protein</fullName>
    </recommendedName>
</protein>
<dbReference type="PANTHER" id="PTHR24269">
    <property type="entry name" value="KREMEN PROTEIN"/>
    <property type="match status" value="1"/>
</dbReference>
<evidence type="ECO:0000256" key="4">
    <source>
        <dbReference type="ARBA" id="ARBA00022989"/>
    </source>
</evidence>
<evidence type="ECO:0000256" key="5">
    <source>
        <dbReference type="ARBA" id="ARBA00023136"/>
    </source>
</evidence>
<dbReference type="Pfam" id="PF01822">
    <property type="entry name" value="WSC"/>
    <property type="match status" value="2"/>
</dbReference>
<dbReference type="PANTHER" id="PTHR24269:SF16">
    <property type="entry name" value="PROTEIN SLG1"/>
    <property type="match status" value="1"/>
</dbReference>
<reference evidence="10" key="1">
    <citation type="journal article" date="2020" name="bioRxiv">
        <title>Whole genome comparisons of ergot fungi reveals the divergence and evolution of species within the genus Claviceps are the result of varying mechanisms driving genome evolution and host range expansion.</title>
        <authorList>
            <person name="Wyka S.A."/>
            <person name="Mondo S.J."/>
            <person name="Liu M."/>
            <person name="Dettman J."/>
            <person name="Nalam V."/>
            <person name="Broders K.D."/>
        </authorList>
    </citation>
    <scope>NUCLEOTIDE SEQUENCE</scope>
    <source>
        <strain evidence="10">CCC 602</strain>
    </source>
</reference>
<feature type="compositionally biased region" description="Polar residues" evidence="7">
    <location>
        <begin position="331"/>
        <end position="374"/>
    </location>
</feature>
<keyword evidence="6" id="KW-0325">Glycoprotein</keyword>
<keyword evidence="5" id="KW-0472">Membrane</keyword>
<proteinExistence type="predicted"/>
<feature type="domain" description="WSC" evidence="9">
    <location>
        <begin position="139"/>
        <end position="234"/>
    </location>
</feature>
<evidence type="ECO:0000256" key="6">
    <source>
        <dbReference type="ARBA" id="ARBA00023180"/>
    </source>
</evidence>
<evidence type="ECO:0000256" key="3">
    <source>
        <dbReference type="ARBA" id="ARBA00022729"/>
    </source>
</evidence>
<dbReference type="AlphaFoldDB" id="A0A9P7NCJ4"/>
<feature type="compositionally biased region" description="Low complexity" evidence="7">
    <location>
        <begin position="375"/>
        <end position="494"/>
    </location>
</feature>
<evidence type="ECO:0000313" key="10">
    <source>
        <dbReference type="EMBL" id="KAG6011949.1"/>
    </source>
</evidence>
<dbReference type="InterPro" id="IPR002889">
    <property type="entry name" value="WSC_carb-bd"/>
</dbReference>
<gene>
    <name evidence="10" type="ORF">E4U43_008023</name>
</gene>
<evidence type="ECO:0000256" key="8">
    <source>
        <dbReference type="SAM" id="SignalP"/>
    </source>
</evidence>
<evidence type="ECO:0000256" key="1">
    <source>
        <dbReference type="ARBA" id="ARBA00004167"/>
    </source>
</evidence>
<dbReference type="SMART" id="SM00321">
    <property type="entry name" value="WSC"/>
    <property type="match status" value="2"/>
</dbReference>
<feature type="compositionally biased region" description="Polar residues" evidence="7">
    <location>
        <begin position="495"/>
        <end position="505"/>
    </location>
</feature>
<feature type="compositionally biased region" description="Low complexity" evidence="7">
    <location>
        <begin position="506"/>
        <end position="535"/>
    </location>
</feature>
<keyword evidence="4" id="KW-1133">Transmembrane helix</keyword>
<feature type="chain" id="PRO_5040148080" description="WSC domain-containing protein" evidence="8">
    <location>
        <begin position="22"/>
        <end position="888"/>
    </location>
</feature>
<dbReference type="EMBL" id="SRPW01000805">
    <property type="protein sequence ID" value="KAG6011949.1"/>
    <property type="molecule type" value="Genomic_DNA"/>
</dbReference>
<evidence type="ECO:0000259" key="9">
    <source>
        <dbReference type="PROSITE" id="PS51212"/>
    </source>
</evidence>
<keyword evidence="3 8" id="KW-0732">Signal</keyword>
<feature type="compositionally biased region" description="Low complexity" evidence="7">
    <location>
        <begin position="295"/>
        <end position="330"/>
    </location>
</feature>
<feature type="region of interest" description="Disordered" evidence="7">
    <location>
        <begin position="295"/>
        <end position="554"/>
    </location>
</feature>
<feature type="signal peptide" evidence="8">
    <location>
        <begin position="1"/>
        <end position="21"/>
    </location>
</feature>
<keyword evidence="2" id="KW-0812">Transmembrane</keyword>
<keyword evidence="11" id="KW-1185">Reference proteome</keyword>